<evidence type="ECO:0000313" key="6">
    <source>
        <dbReference type="Proteomes" id="UP000056968"/>
    </source>
</evidence>
<reference evidence="5 6" key="1">
    <citation type="submission" date="2015-11" db="EMBL/GenBank/DDBJ databases">
        <title>A Two-component Flavoprotein Monooxygenase System MeaXY Responsible for para-Hydroxylation of 2-Methyl-6-ethylaniline and 2,6-Diethylaniline in Sphingobium baderi DE-13.</title>
        <authorList>
            <person name="Cheng M."/>
            <person name="Meng Q."/>
            <person name="Yang Y."/>
            <person name="Chu C."/>
            <person name="Yan X."/>
            <person name="He J."/>
            <person name="Li S."/>
        </authorList>
    </citation>
    <scope>NUCLEOTIDE SEQUENCE [LARGE SCALE GENOMIC DNA]</scope>
    <source>
        <strain evidence="5 6">DE-13</strain>
    </source>
</reference>
<dbReference type="EMBL" id="CP013264">
    <property type="protein sequence ID" value="ALR21800.1"/>
    <property type="molecule type" value="Genomic_DNA"/>
</dbReference>
<accession>A0A0S3F2I7</accession>
<keyword evidence="6" id="KW-1185">Reference proteome</keyword>
<evidence type="ECO:0000256" key="2">
    <source>
        <dbReference type="PROSITE-ProRule" id="PRU00335"/>
    </source>
</evidence>
<evidence type="ECO:0000256" key="3">
    <source>
        <dbReference type="SAM" id="MobiDB-lite"/>
    </source>
</evidence>
<dbReference type="SUPFAM" id="SSF46689">
    <property type="entry name" value="Homeodomain-like"/>
    <property type="match status" value="1"/>
</dbReference>
<dbReference type="OrthoDB" id="3291296at2"/>
<dbReference type="InterPro" id="IPR036271">
    <property type="entry name" value="Tet_transcr_reg_TetR-rel_C_sf"/>
</dbReference>
<dbReference type="KEGG" id="sbd:ATN00_17360"/>
<feature type="DNA-binding region" description="H-T-H motif" evidence="2">
    <location>
        <begin position="47"/>
        <end position="66"/>
    </location>
</feature>
<dbReference type="Gene3D" id="1.10.357.10">
    <property type="entry name" value="Tetracycline Repressor, domain 2"/>
    <property type="match status" value="1"/>
</dbReference>
<dbReference type="InterPro" id="IPR009057">
    <property type="entry name" value="Homeodomain-like_sf"/>
</dbReference>
<proteinExistence type="predicted"/>
<gene>
    <name evidence="5" type="ORF">ATN00_17360</name>
</gene>
<name>A0A0S3F2I7_9SPHN</name>
<evidence type="ECO:0000256" key="1">
    <source>
        <dbReference type="ARBA" id="ARBA00023125"/>
    </source>
</evidence>
<feature type="domain" description="HTH tetR-type" evidence="4">
    <location>
        <begin position="24"/>
        <end position="84"/>
    </location>
</feature>
<dbReference type="SUPFAM" id="SSF48498">
    <property type="entry name" value="Tetracyclin repressor-like, C-terminal domain"/>
    <property type="match status" value="1"/>
</dbReference>
<keyword evidence="1 2" id="KW-0238">DNA-binding</keyword>
<dbReference type="AlphaFoldDB" id="A0A0S3F2I7"/>
<sequence length="209" mass="22897">MRANQKPPARASRRGRPPQSEGPALDRGRLIATLLDMARSGGIESLNIRPVAQQLGVSPRLLYHHVRDKQEMLGLLTDEILRDRMPDLSAPDWESRLRGIARAVHLAYRDFPGSAAFILSRSADRLEQPNALAIRQAIFTALDEAGLTQRQSEEMLVIFSVVILGNVVVAESLSDNDARLAMQRDVVEAAFTRATDMLLGAIHAATGTA</sequence>
<dbReference type="Proteomes" id="UP000056968">
    <property type="component" value="Chromosome"/>
</dbReference>
<dbReference type="GO" id="GO:0003677">
    <property type="term" value="F:DNA binding"/>
    <property type="evidence" value="ECO:0007669"/>
    <property type="project" value="UniProtKB-UniRule"/>
</dbReference>
<protein>
    <submittedName>
        <fullName evidence="5">TetR family transcriptional regulator</fullName>
    </submittedName>
</protein>
<feature type="region of interest" description="Disordered" evidence="3">
    <location>
        <begin position="1"/>
        <end position="26"/>
    </location>
</feature>
<evidence type="ECO:0000313" key="5">
    <source>
        <dbReference type="EMBL" id="ALR21800.1"/>
    </source>
</evidence>
<evidence type="ECO:0000259" key="4">
    <source>
        <dbReference type="PROSITE" id="PS50977"/>
    </source>
</evidence>
<dbReference type="RefSeq" id="WP_062066954.1">
    <property type="nucleotide sequence ID" value="NZ_CP013264.1"/>
</dbReference>
<organism evidence="5 6">
    <name type="scientific">Sphingobium baderi</name>
    <dbReference type="NCBI Taxonomy" id="1332080"/>
    <lineage>
        <taxon>Bacteria</taxon>
        <taxon>Pseudomonadati</taxon>
        <taxon>Pseudomonadota</taxon>
        <taxon>Alphaproteobacteria</taxon>
        <taxon>Sphingomonadales</taxon>
        <taxon>Sphingomonadaceae</taxon>
        <taxon>Sphingobium</taxon>
    </lineage>
</organism>
<dbReference type="InterPro" id="IPR001647">
    <property type="entry name" value="HTH_TetR"/>
</dbReference>
<dbReference type="STRING" id="1332080.ATN00_17360"/>
<dbReference type="PROSITE" id="PS50977">
    <property type="entry name" value="HTH_TETR_2"/>
    <property type="match status" value="1"/>
</dbReference>